<dbReference type="NCBIfam" id="TIGR00693">
    <property type="entry name" value="thiE"/>
    <property type="match status" value="1"/>
</dbReference>
<dbReference type="Gene3D" id="3.20.20.70">
    <property type="entry name" value="Aldolase class I"/>
    <property type="match status" value="1"/>
</dbReference>
<evidence type="ECO:0000256" key="14">
    <source>
        <dbReference type="HAMAP-Rule" id="MF_00097"/>
    </source>
</evidence>
<evidence type="ECO:0000313" key="17">
    <source>
        <dbReference type="EMBL" id="SEN72437.1"/>
    </source>
</evidence>
<comment type="pathway">
    <text evidence="3 14">Cofactor biosynthesis; thiamine diphosphate biosynthesis; thiamine phosphate from 4-amino-2-methyl-5-diphosphomethylpyrimidine and 4-methyl-5-(2-phosphoethyl)-thiazole: step 1/1.</text>
</comment>
<evidence type="ECO:0000259" key="16">
    <source>
        <dbReference type="Pfam" id="PF02581"/>
    </source>
</evidence>
<comment type="catalytic activity">
    <reaction evidence="1 15">
        <text>5-(2-hydroxyethyl)-4-methylthiazole + ATP = 4-methyl-5-(2-phosphooxyethyl)-thiazole + ADP + H(+)</text>
        <dbReference type="Rhea" id="RHEA:24212"/>
        <dbReference type="ChEBI" id="CHEBI:15378"/>
        <dbReference type="ChEBI" id="CHEBI:17957"/>
        <dbReference type="ChEBI" id="CHEBI:30616"/>
        <dbReference type="ChEBI" id="CHEBI:58296"/>
        <dbReference type="ChEBI" id="CHEBI:456216"/>
        <dbReference type="EC" id="2.7.1.50"/>
    </reaction>
</comment>
<keyword evidence="7 15" id="KW-0418">Kinase</keyword>
<dbReference type="AlphaFoldDB" id="A0A1H8IWU4"/>
<keyword evidence="18" id="KW-1185">Reference proteome</keyword>
<comment type="function">
    <text evidence="15">Catalyzes the phosphorylation of the hydroxyl group of 4-methyl-5-beta-hydroxyethylthiazole (THZ).</text>
</comment>
<feature type="binding site" evidence="15">
    <location>
        <position position="125"/>
    </location>
    <ligand>
        <name>ATP</name>
        <dbReference type="ChEBI" id="CHEBI:30616"/>
    </ligand>
</feature>
<feature type="binding site" evidence="15">
    <location>
        <position position="198"/>
    </location>
    <ligand>
        <name>substrate</name>
    </ligand>
</feature>
<sequence>MNKDKLIEKLCEAIKKVREKNPLVEQVTNYVTINDCANVTLSIGASPVMADGKEEVEGFTQIANSLVLNFGIIDVQPLETIIKAGKTANDNDIPIVFDPVGMGAIEYRDRAILELLENVHMSVIKGNAGEIMALAGKSGVTKGVDSLAESSEAIESAIKIANKYRCTCAVTGKIDIITDGRYLVKIENQSDILSYITGTGCMIASLVGSFLGAENTPLVSAVAGVMAMSISGEKALEREEKEKNGIASYRVDVMNNIYHFDPDTIKKYAKISIEKINHKFSMYLITDEKSCLGKDLYQCVEESIKGGANIVQLREKDLGTRDFFDRAVKIKEICHKHNVAMVINDRIDIALAVDADGVHLGQSDMPIEIAKKLIGYNKIIGISAGNLEEAKEAEKNGADYIGVGAVFATSTKKDADGIGRETLKEITDKVSIPVLAIGGIKVENMDYLKGTNIDGICVISDILKSDDCKKRTEELVEKFNEIK</sequence>
<evidence type="ECO:0000256" key="6">
    <source>
        <dbReference type="ARBA" id="ARBA00022741"/>
    </source>
</evidence>
<feature type="binding site" evidence="14">
    <location>
        <begin position="312"/>
        <end position="316"/>
    </location>
    <ligand>
        <name>4-amino-2-methyl-5-(diphosphooxymethyl)pyrimidine</name>
        <dbReference type="ChEBI" id="CHEBI:57841"/>
    </ligand>
</feature>
<comment type="similarity">
    <text evidence="14">Belongs to the thiamine-phosphate synthase family.</text>
</comment>
<dbReference type="Pfam" id="PF02110">
    <property type="entry name" value="HK"/>
    <property type="match status" value="1"/>
</dbReference>
<name>A0A1H8IWU4_9FIRM</name>
<comment type="catalytic activity">
    <reaction evidence="12 14">
        <text>2-(2-carboxy-4-methylthiazol-5-yl)ethyl phosphate + 4-amino-2-methyl-5-(diphosphooxymethyl)pyrimidine + 2 H(+) = thiamine phosphate + CO2 + diphosphate</text>
        <dbReference type="Rhea" id="RHEA:47848"/>
        <dbReference type="ChEBI" id="CHEBI:15378"/>
        <dbReference type="ChEBI" id="CHEBI:16526"/>
        <dbReference type="ChEBI" id="CHEBI:33019"/>
        <dbReference type="ChEBI" id="CHEBI:37575"/>
        <dbReference type="ChEBI" id="CHEBI:57841"/>
        <dbReference type="ChEBI" id="CHEBI:62890"/>
        <dbReference type="EC" id="2.5.1.3"/>
    </reaction>
</comment>
<feature type="binding site" evidence="14">
    <location>
        <position position="364"/>
    </location>
    <ligand>
        <name>Mg(2+)</name>
        <dbReference type="ChEBI" id="CHEBI:18420"/>
    </ligand>
</feature>
<feature type="binding site" evidence="14">
    <location>
        <position position="383"/>
    </location>
    <ligand>
        <name>4-amino-2-methyl-5-(diphosphooxymethyl)pyrimidine</name>
        <dbReference type="ChEBI" id="CHEBI:57841"/>
    </ligand>
</feature>
<comment type="catalytic activity">
    <reaction evidence="13 14">
        <text>2-[(2R,5Z)-2-carboxy-4-methylthiazol-5(2H)-ylidene]ethyl phosphate + 4-amino-2-methyl-5-(diphosphooxymethyl)pyrimidine + 2 H(+) = thiamine phosphate + CO2 + diphosphate</text>
        <dbReference type="Rhea" id="RHEA:47844"/>
        <dbReference type="ChEBI" id="CHEBI:15378"/>
        <dbReference type="ChEBI" id="CHEBI:16526"/>
        <dbReference type="ChEBI" id="CHEBI:33019"/>
        <dbReference type="ChEBI" id="CHEBI:37575"/>
        <dbReference type="ChEBI" id="CHEBI:57841"/>
        <dbReference type="ChEBI" id="CHEBI:62899"/>
        <dbReference type="EC" id="2.5.1.3"/>
    </reaction>
</comment>
<keyword evidence="10 14" id="KW-0784">Thiamine biosynthesis</keyword>
<dbReference type="Pfam" id="PF02581">
    <property type="entry name" value="TMP-TENI"/>
    <property type="match status" value="1"/>
</dbReference>
<evidence type="ECO:0000256" key="9">
    <source>
        <dbReference type="ARBA" id="ARBA00022842"/>
    </source>
</evidence>
<evidence type="ECO:0000256" key="4">
    <source>
        <dbReference type="ARBA" id="ARBA00022679"/>
    </source>
</evidence>
<comment type="cofactor">
    <cofactor evidence="14">
        <name>Mg(2+)</name>
        <dbReference type="ChEBI" id="CHEBI:18420"/>
    </cofactor>
    <text evidence="14">Binds 1 Mg(2+) ion per subunit.</text>
</comment>
<feature type="binding site" evidence="14">
    <location>
        <begin position="459"/>
        <end position="460"/>
    </location>
    <ligand>
        <name>2-[(2R,5Z)-2-carboxy-4-methylthiazol-5(2H)-ylidene]ethyl phosphate</name>
        <dbReference type="ChEBI" id="CHEBI:62899"/>
    </ligand>
</feature>
<comment type="catalytic activity">
    <reaction evidence="11 14">
        <text>4-methyl-5-(2-phosphooxyethyl)-thiazole + 4-amino-2-methyl-5-(diphosphooxymethyl)pyrimidine + H(+) = thiamine phosphate + diphosphate</text>
        <dbReference type="Rhea" id="RHEA:22328"/>
        <dbReference type="ChEBI" id="CHEBI:15378"/>
        <dbReference type="ChEBI" id="CHEBI:33019"/>
        <dbReference type="ChEBI" id="CHEBI:37575"/>
        <dbReference type="ChEBI" id="CHEBI:57841"/>
        <dbReference type="ChEBI" id="CHEBI:58296"/>
        <dbReference type="EC" id="2.5.1.3"/>
    </reaction>
</comment>
<dbReference type="CDD" id="cd01170">
    <property type="entry name" value="THZ_kinase"/>
    <property type="match status" value="1"/>
</dbReference>
<reference evidence="17 18" key="1">
    <citation type="submission" date="2016-10" db="EMBL/GenBank/DDBJ databases">
        <authorList>
            <person name="de Groot N.N."/>
        </authorList>
    </citation>
    <scope>NUCLEOTIDE SEQUENCE [LARGE SCALE GENOMIC DNA]</scope>
    <source>
        <strain evidence="17 18">Calf135</strain>
    </source>
</reference>
<gene>
    <name evidence="14" type="primary">thiE</name>
    <name evidence="15" type="synonym">thiM</name>
    <name evidence="17" type="ORF">SAMN05216454_10954</name>
</gene>
<organism evidence="17 18">
    <name type="scientific">Peptostreptococcus russellii</name>
    <dbReference type="NCBI Taxonomy" id="215200"/>
    <lineage>
        <taxon>Bacteria</taxon>
        <taxon>Bacillati</taxon>
        <taxon>Bacillota</taxon>
        <taxon>Clostridia</taxon>
        <taxon>Peptostreptococcales</taxon>
        <taxon>Peptostreptococcaceae</taxon>
        <taxon>Peptostreptococcus</taxon>
    </lineage>
</organism>
<dbReference type="PRINTS" id="PR01099">
    <property type="entry name" value="HYETHTZKNASE"/>
</dbReference>
<dbReference type="EC" id="2.5.1.3" evidence="14"/>
<dbReference type="NCBIfam" id="NF006830">
    <property type="entry name" value="PRK09355.1"/>
    <property type="match status" value="1"/>
</dbReference>
<dbReference type="InterPro" id="IPR034291">
    <property type="entry name" value="TMP_synthase"/>
</dbReference>
<evidence type="ECO:0000313" key="18">
    <source>
        <dbReference type="Proteomes" id="UP000199512"/>
    </source>
</evidence>
<dbReference type="Proteomes" id="UP000199512">
    <property type="component" value="Unassembled WGS sequence"/>
</dbReference>
<dbReference type="CDD" id="cd00564">
    <property type="entry name" value="TMP_TenI"/>
    <property type="match status" value="1"/>
</dbReference>
<dbReference type="GO" id="GO:0009228">
    <property type="term" value="P:thiamine biosynthetic process"/>
    <property type="evidence" value="ECO:0007669"/>
    <property type="project" value="UniProtKB-KW"/>
</dbReference>
<dbReference type="SUPFAM" id="SSF51391">
    <property type="entry name" value="Thiamin phosphate synthase"/>
    <property type="match status" value="1"/>
</dbReference>
<evidence type="ECO:0000256" key="10">
    <source>
        <dbReference type="ARBA" id="ARBA00022977"/>
    </source>
</evidence>
<keyword evidence="9 14" id="KW-0460">Magnesium</keyword>
<dbReference type="InterPro" id="IPR036206">
    <property type="entry name" value="ThiamineP_synth_sf"/>
</dbReference>
<dbReference type="PANTHER" id="PTHR20857">
    <property type="entry name" value="THIAMINE-PHOSPHATE PYROPHOSPHORYLASE"/>
    <property type="match status" value="1"/>
</dbReference>
<dbReference type="OrthoDB" id="9778146at2"/>
<keyword evidence="4 14" id="KW-0808">Transferase</keyword>
<feature type="binding site" evidence="15">
    <location>
        <position position="49"/>
    </location>
    <ligand>
        <name>substrate</name>
    </ligand>
</feature>
<evidence type="ECO:0000256" key="12">
    <source>
        <dbReference type="ARBA" id="ARBA00047851"/>
    </source>
</evidence>
<evidence type="ECO:0000256" key="1">
    <source>
        <dbReference type="ARBA" id="ARBA00001771"/>
    </source>
</evidence>
<proteinExistence type="inferred from homology"/>
<comment type="function">
    <text evidence="14">Condenses 4-methyl-5-(beta-hydroxyethyl)thiazole monophosphate (THZ-P) and 2-methyl-4-amino-5-hydroxymethyl pyrimidine pyrophosphate (HMP-PP) to form thiamine monophosphate (TMP).</text>
</comment>
<protein>
    <recommendedName>
        <fullName evidence="14 15">Multifunctional fusion protein</fullName>
    </recommendedName>
    <domain>
        <recommendedName>
            <fullName evidence="14">Thiamine-phosphate synthase</fullName>
            <shortName evidence="14">TP synthase</shortName>
            <shortName evidence="14">TPS</shortName>
            <ecNumber evidence="14">2.5.1.3</ecNumber>
        </recommendedName>
        <alternativeName>
            <fullName evidence="14">Thiamine-phosphate pyrophosphorylase</fullName>
            <shortName evidence="14">TMP pyrophosphorylase</shortName>
            <shortName evidence="14">TMP-PPase</shortName>
        </alternativeName>
    </domain>
    <domain>
        <recommendedName>
            <fullName evidence="15">Hydroxyethylthiazole kinase</fullName>
            <ecNumber evidence="15">2.7.1.50</ecNumber>
        </recommendedName>
        <alternativeName>
            <fullName evidence="15">4-methyl-5-beta-hydroxyethylthiazole kinase</fullName>
            <shortName evidence="15">TH kinase</shortName>
            <shortName evidence="15">Thz kinase</shortName>
        </alternativeName>
    </domain>
</protein>
<accession>A0A1H8IWU4</accession>
<feature type="binding site" evidence="15">
    <location>
        <position position="171"/>
    </location>
    <ligand>
        <name>ATP</name>
        <dbReference type="ChEBI" id="CHEBI:30616"/>
    </ligand>
</feature>
<dbReference type="RefSeq" id="WP_091975750.1">
    <property type="nucleotide sequence ID" value="NZ_CAUWDX010000011.1"/>
</dbReference>
<dbReference type="EMBL" id="FODF01000009">
    <property type="protein sequence ID" value="SEN72437.1"/>
    <property type="molecule type" value="Genomic_DNA"/>
</dbReference>
<dbReference type="EC" id="2.7.1.50" evidence="15"/>
<dbReference type="UniPathway" id="UPA00060">
    <property type="reaction ID" value="UER00139"/>
</dbReference>
<feature type="domain" description="Thiamine phosphate synthase/TenI" evidence="16">
    <location>
        <begin position="282"/>
        <end position="462"/>
    </location>
</feature>
<dbReference type="InterPro" id="IPR029056">
    <property type="entry name" value="Ribokinase-like"/>
</dbReference>
<feature type="binding site" evidence="14">
    <location>
        <position position="412"/>
    </location>
    <ligand>
        <name>4-amino-2-methyl-5-(diphosphooxymethyl)pyrimidine</name>
        <dbReference type="ChEBI" id="CHEBI:57841"/>
    </ligand>
</feature>
<keyword evidence="8 15" id="KW-0067">ATP-binding</keyword>
<dbReference type="STRING" id="215200.SAMN05216454_10954"/>
<dbReference type="Gene3D" id="3.40.1190.20">
    <property type="match status" value="1"/>
</dbReference>
<evidence type="ECO:0000256" key="2">
    <source>
        <dbReference type="ARBA" id="ARBA00004868"/>
    </source>
</evidence>
<evidence type="ECO:0000256" key="11">
    <source>
        <dbReference type="ARBA" id="ARBA00047334"/>
    </source>
</evidence>
<dbReference type="GO" id="GO:0000287">
    <property type="term" value="F:magnesium ion binding"/>
    <property type="evidence" value="ECO:0007669"/>
    <property type="project" value="UniProtKB-UniRule"/>
</dbReference>
<dbReference type="GO" id="GO:0009229">
    <property type="term" value="P:thiamine diphosphate biosynthetic process"/>
    <property type="evidence" value="ECO:0007669"/>
    <property type="project" value="UniProtKB-UniRule"/>
</dbReference>
<dbReference type="HAMAP" id="MF_00228">
    <property type="entry name" value="Thz_kinase"/>
    <property type="match status" value="1"/>
</dbReference>
<feature type="binding site" evidence="14">
    <location>
        <begin position="409"/>
        <end position="411"/>
    </location>
    <ligand>
        <name>2-[(2R,5Z)-2-carboxy-4-methylthiazol-5(2H)-ylidene]ethyl phosphate</name>
        <dbReference type="ChEBI" id="CHEBI:62899"/>
    </ligand>
</feature>
<dbReference type="InterPro" id="IPR013785">
    <property type="entry name" value="Aldolase_TIM"/>
</dbReference>
<dbReference type="GO" id="GO:0004417">
    <property type="term" value="F:hydroxyethylthiazole kinase activity"/>
    <property type="evidence" value="ECO:0007669"/>
    <property type="project" value="UniProtKB-UniRule"/>
</dbReference>
<dbReference type="FunFam" id="3.20.20.70:FF:000096">
    <property type="entry name" value="Thiamine-phosphate synthase"/>
    <property type="match status" value="1"/>
</dbReference>
<dbReference type="GO" id="GO:0005737">
    <property type="term" value="C:cytoplasm"/>
    <property type="evidence" value="ECO:0007669"/>
    <property type="project" value="TreeGrafter"/>
</dbReference>
<feature type="binding site" evidence="14">
    <location>
        <position position="439"/>
    </location>
    <ligand>
        <name>2-[(2R,5Z)-2-carboxy-4-methylthiazol-5(2H)-ylidene]ethyl phosphate</name>
        <dbReference type="ChEBI" id="CHEBI:62899"/>
    </ligand>
</feature>
<evidence type="ECO:0000256" key="8">
    <source>
        <dbReference type="ARBA" id="ARBA00022840"/>
    </source>
</evidence>
<evidence type="ECO:0000256" key="3">
    <source>
        <dbReference type="ARBA" id="ARBA00005165"/>
    </source>
</evidence>
<dbReference type="PANTHER" id="PTHR20857:SF23">
    <property type="entry name" value="THIAMINE BIOSYNTHETIC BIFUNCTIONAL ENZYME"/>
    <property type="match status" value="1"/>
</dbReference>
<evidence type="ECO:0000256" key="7">
    <source>
        <dbReference type="ARBA" id="ARBA00022777"/>
    </source>
</evidence>
<evidence type="ECO:0000256" key="5">
    <source>
        <dbReference type="ARBA" id="ARBA00022723"/>
    </source>
</evidence>
<feature type="binding site" evidence="14">
    <location>
        <position position="344"/>
    </location>
    <ligand>
        <name>4-amino-2-methyl-5-(diphosphooxymethyl)pyrimidine</name>
        <dbReference type="ChEBI" id="CHEBI:57841"/>
    </ligand>
</feature>
<dbReference type="HAMAP" id="MF_00097">
    <property type="entry name" value="TMP_synthase"/>
    <property type="match status" value="1"/>
</dbReference>
<dbReference type="GO" id="GO:0004789">
    <property type="term" value="F:thiamine-phosphate diphosphorylase activity"/>
    <property type="evidence" value="ECO:0007669"/>
    <property type="project" value="UniProtKB-UniRule"/>
</dbReference>
<dbReference type="InterPro" id="IPR000417">
    <property type="entry name" value="Hyethyz_kinase"/>
</dbReference>
<evidence type="ECO:0000256" key="15">
    <source>
        <dbReference type="HAMAP-Rule" id="MF_00228"/>
    </source>
</evidence>
<keyword evidence="6 15" id="KW-0547">Nucleotide-binding</keyword>
<feature type="binding site" evidence="14">
    <location>
        <position position="345"/>
    </location>
    <ligand>
        <name>Mg(2+)</name>
        <dbReference type="ChEBI" id="CHEBI:18420"/>
    </ligand>
</feature>
<dbReference type="InterPro" id="IPR022998">
    <property type="entry name" value="ThiamineP_synth_TenI"/>
</dbReference>
<evidence type="ECO:0000256" key="13">
    <source>
        <dbReference type="ARBA" id="ARBA00047883"/>
    </source>
</evidence>
<dbReference type="NCBIfam" id="TIGR00694">
    <property type="entry name" value="thiM"/>
    <property type="match status" value="1"/>
</dbReference>
<comment type="pathway">
    <text evidence="2 15">Cofactor biosynthesis; thiamine diphosphate biosynthesis; 4-methyl-5-(2-phosphoethyl)-thiazole from 5-(2-hydroxyethyl)-4-methylthiazole: step 1/1.</text>
</comment>
<keyword evidence="5 14" id="KW-0479">Metal-binding</keyword>
<dbReference type="SUPFAM" id="SSF53613">
    <property type="entry name" value="Ribokinase-like"/>
    <property type="match status" value="1"/>
</dbReference>
<comment type="similarity">
    <text evidence="15">Belongs to the Thz kinase family.</text>
</comment>
<dbReference type="GO" id="GO:0005524">
    <property type="term" value="F:ATP binding"/>
    <property type="evidence" value="ECO:0007669"/>
    <property type="project" value="UniProtKB-UniRule"/>
</dbReference>